<accession>A0ABR2F2U2</accession>
<dbReference type="Proteomes" id="UP001472677">
    <property type="component" value="Unassembled WGS sequence"/>
</dbReference>
<organism evidence="1 2">
    <name type="scientific">Hibiscus sabdariffa</name>
    <name type="common">roselle</name>
    <dbReference type="NCBI Taxonomy" id="183260"/>
    <lineage>
        <taxon>Eukaryota</taxon>
        <taxon>Viridiplantae</taxon>
        <taxon>Streptophyta</taxon>
        <taxon>Embryophyta</taxon>
        <taxon>Tracheophyta</taxon>
        <taxon>Spermatophyta</taxon>
        <taxon>Magnoliopsida</taxon>
        <taxon>eudicotyledons</taxon>
        <taxon>Gunneridae</taxon>
        <taxon>Pentapetalae</taxon>
        <taxon>rosids</taxon>
        <taxon>malvids</taxon>
        <taxon>Malvales</taxon>
        <taxon>Malvaceae</taxon>
        <taxon>Malvoideae</taxon>
        <taxon>Hibiscus</taxon>
    </lineage>
</organism>
<protein>
    <submittedName>
        <fullName evidence="1">Uncharacterized protein</fullName>
    </submittedName>
</protein>
<proteinExistence type="predicted"/>
<evidence type="ECO:0000313" key="1">
    <source>
        <dbReference type="EMBL" id="KAK8569248.1"/>
    </source>
</evidence>
<name>A0ABR2F2U2_9ROSI</name>
<comment type="caution">
    <text evidence="1">The sequence shown here is derived from an EMBL/GenBank/DDBJ whole genome shotgun (WGS) entry which is preliminary data.</text>
</comment>
<sequence>MAHMVACEPSDKEQSLTPDKLAIQLIVSGRLQAKVLLIASSYKPKSCSARFSTDVTLLKNSGSFSLMSSRLLCSCSSAFKDENKQ</sequence>
<keyword evidence="2" id="KW-1185">Reference proteome</keyword>
<dbReference type="EMBL" id="JBBPBM010000009">
    <property type="protein sequence ID" value="KAK8569248.1"/>
    <property type="molecule type" value="Genomic_DNA"/>
</dbReference>
<reference evidence="1 2" key="1">
    <citation type="journal article" date="2024" name="G3 (Bethesda)">
        <title>Genome assembly of Hibiscus sabdariffa L. provides insights into metabolisms of medicinal natural products.</title>
        <authorList>
            <person name="Kim T."/>
        </authorList>
    </citation>
    <scope>NUCLEOTIDE SEQUENCE [LARGE SCALE GENOMIC DNA]</scope>
    <source>
        <strain evidence="1">TK-2024</strain>
        <tissue evidence="1">Old leaves</tissue>
    </source>
</reference>
<gene>
    <name evidence="1" type="ORF">V6N12_007780</name>
</gene>
<evidence type="ECO:0000313" key="2">
    <source>
        <dbReference type="Proteomes" id="UP001472677"/>
    </source>
</evidence>